<keyword evidence="4" id="KW-1185">Reference proteome</keyword>
<dbReference type="Proteomes" id="UP000612055">
    <property type="component" value="Unassembled WGS sequence"/>
</dbReference>
<organism evidence="3 4">
    <name type="scientific">Edaphochlamys debaryana</name>
    <dbReference type="NCBI Taxonomy" id="47281"/>
    <lineage>
        <taxon>Eukaryota</taxon>
        <taxon>Viridiplantae</taxon>
        <taxon>Chlorophyta</taxon>
        <taxon>core chlorophytes</taxon>
        <taxon>Chlorophyceae</taxon>
        <taxon>CS clade</taxon>
        <taxon>Chlamydomonadales</taxon>
        <taxon>Chlamydomonadales incertae sedis</taxon>
        <taxon>Edaphochlamys</taxon>
    </lineage>
</organism>
<dbReference type="AlphaFoldDB" id="A0A836C339"/>
<comment type="caution">
    <text evidence="3">The sequence shown here is derived from an EMBL/GenBank/DDBJ whole genome shotgun (WGS) entry which is preliminary data.</text>
</comment>
<accession>A0A836C339</accession>
<evidence type="ECO:0000313" key="4">
    <source>
        <dbReference type="Proteomes" id="UP000612055"/>
    </source>
</evidence>
<proteinExistence type="predicted"/>
<evidence type="ECO:0000313" key="3">
    <source>
        <dbReference type="EMBL" id="KAG2498701.1"/>
    </source>
</evidence>
<evidence type="ECO:0000256" key="2">
    <source>
        <dbReference type="SAM" id="SignalP"/>
    </source>
</evidence>
<name>A0A836C339_9CHLO</name>
<feature type="signal peptide" evidence="2">
    <location>
        <begin position="1"/>
        <end position="23"/>
    </location>
</feature>
<keyword evidence="2" id="KW-0732">Signal</keyword>
<dbReference type="EMBL" id="JAEHOE010000009">
    <property type="protein sequence ID" value="KAG2498701.1"/>
    <property type="molecule type" value="Genomic_DNA"/>
</dbReference>
<reference evidence="3" key="1">
    <citation type="journal article" date="2020" name="bioRxiv">
        <title>Comparative genomics of Chlamydomonas.</title>
        <authorList>
            <person name="Craig R.J."/>
            <person name="Hasan A.R."/>
            <person name="Ness R.W."/>
            <person name="Keightley P.D."/>
        </authorList>
    </citation>
    <scope>NUCLEOTIDE SEQUENCE</scope>
    <source>
        <strain evidence="3">CCAP 11/70</strain>
    </source>
</reference>
<feature type="chain" id="PRO_5032314770" evidence="2">
    <location>
        <begin position="24"/>
        <end position="384"/>
    </location>
</feature>
<evidence type="ECO:0000256" key="1">
    <source>
        <dbReference type="SAM" id="MobiDB-lite"/>
    </source>
</evidence>
<sequence>MASTPFVLIVLALVAGSGTTAWAQRQWSEAAFSALGRAVRSPPRQHRPPPSHRAPASPAAIPCKFSPAVMDANGTVTATSRCFINSDFSKTLLDNVAKTGSLQARVDLQQNSYFEACRAYNFTTDPNAKQACRHDYKNRCNLWFTGDRCSSSANLYLPPREQYCPGSNFQKFSLCPTLYKEECSASLECVWSEVLLYGGAQNVEAKRDETEAREGGPLNYGACYWKPYADYMVLPDGTVRPANESRAWGDDNIGSTRSNQTQWEATRGTCDYAQRTWRTQQYTAACAAVNTVVNGRSRELNMTDYAALNMCEAAGCQVQWTNNYLSYSQGKNVSMSSFVCTPNFFYLNALKYDAAKDGKWFDAINACLSPAAQGSEDRCLGVRV</sequence>
<protein>
    <submittedName>
        <fullName evidence="3">Uncharacterized protein</fullName>
    </submittedName>
</protein>
<gene>
    <name evidence="3" type="ORF">HYH03_003441</name>
</gene>
<feature type="region of interest" description="Disordered" evidence="1">
    <location>
        <begin position="38"/>
        <end position="58"/>
    </location>
</feature>